<dbReference type="Gene3D" id="3.40.50.980">
    <property type="match status" value="2"/>
</dbReference>
<dbReference type="GO" id="GO:0043041">
    <property type="term" value="P:amino acid activation for nonribosomal peptide biosynthetic process"/>
    <property type="evidence" value="ECO:0007669"/>
    <property type="project" value="TreeGrafter"/>
</dbReference>
<accession>A0A9X7GAK5</accession>
<feature type="non-terminal residue" evidence="8">
    <location>
        <position position="1172"/>
    </location>
</feature>
<dbReference type="GO" id="GO:0005524">
    <property type="term" value="F:ATP binding"/>
    <property type="evidence" value="ECO:0007669"/>
    <property type="project" value="UniProtKB-KW"/>
</dbReference>
<name>A0A9X7GAK5_BACTU</name>
<feature type="non-terminal residue" evidence="8">
    <location>
        <position position="1"/>
    </location>
</feature>
<dbReference type="PANTHER" id="PTHR45527:SF1">
    <property type="entry name" value="FATTY ACID SYNTHASE"/>
    <property type="match status" value="1"/>
</dbReference>
<dbReference type="Gene3D" id="3.30.300.30">
    <property type="match status" value="1"/>
</dbReference>
<dbReference type="FunFam" id="3.40.50.980:FF:000001">
    <property type="entry name" value="Non-ribosomal peptide synthetase"/>
    <property type="match status" value="1"/>
</dbReference>
<dbReference type="InterPro" id="IPR020806">
    <property type="entry name" value="PKS_PP-bd"/>
</dbReference>
<evidence type="ECO:0000259" key="7">
    <source>
        <dbReference type="PROSITE" id="PS50075"/>
    </source>
</evidence>
<gene>
    <name evidence="8" type="ORF">COK99_31935</name>
</gene>
<dbReference type="FunFam" id="2.30.38.10:FF:000001">
    <property type="entry name" value="Non-ribosomal peptide synthetase PvdI"/>
    <property type="match status" value="1"/>
</dbReference>
<dbReference type="GO" id="GO:0005829">
    <property type="term" value="C:cytosol"/>
    <property type="evidence" value="ECO:0007669"/>
    <property type="project" value="TreeGrafter"/>
</dbReference>
<dbReference type="NCBIfam" id="TIGR01733">
    <property type="entry name" value="AA-adenyl-dom"/>
    <property type="match status" value="1"/>
</dbReference>
<dbReference type="SUPFAM" id="SSF52777">
    <property type="entry name" value="CoA-dependent acyltransferases"/>
    <property type="match status" value="3"/>
</dbReference>
<comment type="similarity">
    <text evidence="2">Belongs to the ATP-dependent AMP-binding enzyme family.</text>
</comment>
<keyword evidence="5" id="KW-0547">Nucleotide-binding</keyword>
<proteinExistence type="inferred from homology"/>
<dbReference type="Gene3D" id="1.10.1200.10">
    <property type="entry name" value="ACP-like"/>
    <property type="match status" value="1"/>
</dbReference>
<keyword evidence="6" id="KW-0067">ATP-binding</keyword>
<dbReference type="Pfam" id="PF00550">
    <property type="entry name" value="PP-binding"/>
    <property type="match status" value="1"/>
</dbReference>
<dbReference type="GO" id="GO:0003824">
    <property type="term" value="F:catalytic activity"/>
    <property type="evidence" value="ECO:0007669"/>
    <property type="project" value="InterPro"/>
</dbReference>
<dbReference type="PANTHER" id="PTHR45527">
    <property type="entry name" value="NONRIBOSOMAL PEPTIDE SYNTHETASE"/>
    <property type="match status" value="1"/>
</dbReference>
<dbReference type="Gene3D" id="3.30.559.30">
    <property type="entry name" value="Nonribosomal peptide synthetase, condensation domain"/>
    <property type="match status" value="2"/>
</dbReference>
<dbReference type="AlphaFoldDB" id="A0A9X7GAK5"/>
<dbReference type="GO" id="GO:0044550">
    <property type="term" value="P:secondary metabolite biosynthetic process"/>
    <property type="evidence" value="ECO:0007669"/>
    <property type="project" value="TreeGrafter"/>
</dbReference>
<dbReference type="InterPro" id="IPR010071">
    <property type="entry name" value="AA_adenyl_dom"/>
</dbReference>
<dbReference type="Gene3D" id="2.30.38.10">
    <property type="entry name" value="Luciferase, Domain 3"/>
    <property type="match status" value="1"/>
</dbReference>
<keyword evidence="4" id="KW-0597">Phosphoprotein</keyword>
<comment type="cofactor">
    <cofactor evidence="1">
        <name>pantetheine 4'-phosphate</name>
        <dbReference type="ChEBI" id="CHEBI:47942"/>
    </cofactor>
</comment>
<dbReference type="EMBL" id="NVDU01000131">
    <property type="protein sequence ID" value="PFV21809.1"/>
    <property type="molecule type" value="Genomic_DNA"/>
</dbReference>
<dbReference type="InterPro" id="IPR001242">
    <property type="entry name" value="Condensation_dom"/>
</dbReference>
<dbReference type="InterPro" id="IPR045851">
    <property type="entry name" value="AMP-bd_C_sf"/>
</dbReference>
<dbReference type="SUPFAM" id="SSF47336">
    <property type="entry name" value="ACP-like"/>
    <property type="match status" value="1"/>
</dbReference>
<dbReference type="InterPro" id="IPR020845">
    <property type="entry name" value="AMP-binding_CS"/>
</dbReference>
<sequence>NMEMKEIELPEVNIRECKVDGGNSQFDITLTMTEDQGKLISEIEYRSKLYSKGSMEQMIAHYIRVLEQIGNNINDPIKTIELLNRDEKDLILKQFNDTRVEYDKNKTVIDLFEEQVTKNPNGIAVVHGDEKITYAQLNDRANRLAQKLREAGVGEESIVAIISEPNTNFIVDVIGVLKSGGAYLPILPEYPLGRIQYMLEDSRAAIILNHSGIDLEGCTGLLDVSEDEYIVAGRGIENINLSKADNLAYVIYTSGSTGQPKGVLVEHKNLNNIVSYFVHDCGFEKMKEHMLYAQIAFDVSVLHIFTPLYSGNTLHLMTDILRNDYKELYEYVKKNNIGFIDLVPAQMEVMLEYLDKDCSSIRFILGGEAFPVSLHQKIISRINPEGIYNAYGPTETTVTALLYKCSEKETGKVIPVGKPVRNSRIYILNKYNQIQPVGVPGELCISGDGLARGYLNQQKLTTEKFVENPYEPGEKMYKTGDLTRWREDGSIEFLGRIDHQVKIRGYRIELEEIENVIVNQSGVKEAVVLVREQSTGEKWLCGYLVKEANVSIDAIKKGIADELPKYMVPSVMVEVDEIPLTENGKIDRKVLLDLELSLSKPNEYEAPRNVIESQLVNMWEDILGIDCVGIQDNFFELGGHSLKATVLSGRMQKELEINVGVRDIFERPTIKGLAEHIMQGHNTQYELLKPLDKSESYTVSSAQRRMYLVQMMDSTSSAYNMPMALELTGNVDRGRIEQAIGALINKHEALRTSFHIEGEEIVQRIHEKVELKLQYIEVEEEQKAEEVMKGWIKPFELDKCPIMRGGIIKTGEKFLLMLDMHHIVSDGVTMNILAQDFVKAYEGEELSIEAVQYKEYAQWEKEQKENGVWEKQKEYWKDTYKGGLPVLELPTDDIRGKQGDWEVERIPFEIGEETVKELKELVKAVGGTLYMGLMAGFSILLSKYSGQEDIVIGSLIAGRRHTQLEKIAGVFINNLAIRTKPEGKKGVMAFLTEMKQSLLDAYENQEFPYEELVEELNVKRDLSRNPLYDVMLVLHNTDLKEIELPEVQIRQHEIKSQRTKLDITLNIEEVGDKLICEVEYKSRLYNRNSIEQMMKNYIKILKQICLKDDAIKAIELLEEQEKELLLRKFNDTRVDYDKNVTIVNLFESQVERTPNNIAVVFEGKPLTYRELN</sequence>
<dbReference type="Pfam" id="PF13193">
    <property type="entry name" value="AMP-binding_C"/>
    <property type="match status" value="1"/>
</dbReference>
<evidence type="ECO:0000256" key="4">
    <source>
        <dbReference type="ARBA" id="ARBA00022553"/>
    </source>
</evidence>
<dbReference type="InterPro" id="IPR023213">
    <property type="entry name" value="CAT-like_dom_sf"/>
</dbReference>
<dbReference type="InterPro" id="IPR036736">
    <property type="entry name" value="ACP-like_sf"/>
</dbReference>
<dbReference type="FunFam" id="3.30.300.30:FF:000010">
    <property type="entry name" value="Enterobactin synthetase component F"/>
    <property type="match status" value="1"/>
</dbReference>
<dbReference type="CDD" id="cd19531">
    <property type="entry name" value="LCL_NRPS-like"/>
    <property type="match status" value="1"/>
</dbReference>
<dbReference type="FunFam" id="1.10.1200.10:FF:000005">
    <property type="entry name" value="Nonribosomal peptide synthetase 1"/>
    <property type="match status" value="1"/>
</dbReference>
<dbReference type="InterPro" id="IPR025110">
    <property type="entry name" value="AMP-bd_C"/>
</dbReference>
<evidence type="ECO:0000256" key="5">
    <source>
        <dbReference type="ARBA" id="ARBA00022741"/>
    </source>
</evidence>
<evidence type="ECO:0000256" key="3">
    <source>
        <dbReference type="ARBA" id="ARBA00022450"/>
    </source>
</evidence>
<dbReference type="InterPro" id="IPR009081">
    <property type="entry name" value="PP-bd_ACP"/>
</dbReference>
<evidence type="ECO:0000256" key="2">
    <source>
        <dbReference type="ARBA" id="ARBA00006432"/>
    </source>
</evidence>
<dbReference type="Pfam" id="PF00668">
    <property type="entry name" value="Condensation"/>
    <property type="match status" value="2"/>
</dbReference>
<organism evidence="8 9">
    <name type="scientific">Bacillus thuringiensis</name>
    <dbReference type="NCBI Taxonomy" id="1428"/>
    <lineage>
        <taxon>Bacteria</taxon>
        <taxon>Bacillati</taxon>
        <taxon>Bacillota</taxon>
        <taxon>Bacilli</taxon>
        <taxon>Bacillales</taxon>
        <taxon>Bacillaceae</taxon>
        <taxon>Bacillus</taxon>
        <taxon>Bacillus cereus group</taxon>
    </lineage>
</organism>
<dbReference type="Pfam" id="PF00501">
    <property type="entry name" value="AMP-binding"/>
    <property type="match status" value="1"/>
</dbReference>
<dbReference type="Gene3D" id="3.30.559.10">
    <property type="entry name" value="Chloramphenicol acetyltransferase-like domain"/>
    <property type="match status" value="1"/>
</dbReference>
<dbReference type="Proteomes" id="UP000223366">
    <property type="component" value="Unassembled WGS sequence"/>
</dbReference>
<comment type="caution">
    <text evidence="8">The sequence shown here is derived from an EMBL/GenBank/DDBJ whole genome shotgun (WGS) entry which is preliminary data.</text>
</comment>
<evidence type="ECO:0000313" key="9">
    <source>
        <dbReference type="Proteomes" id="UP000223366"/>
    </source>
</evidence>
<dbReference type="SMART" id="SM00823">
    <property type="entry name" value="PKS_PP"/>
    <property type="match status" value="1"/>
</dbReference>
<dbReference type="InterPro" id="IPR000873">
    <property type="entry name" value="AMP-dep_synth/lig_dom"/>
</dbReference>
<dbReference type="GO" id="GO:0008610">
    <property type="term" value="P:lipid biosynthetic process"/>
    <property type="evidence" value="ECO:0007669"/>
    <property type="project" value="UniProtKB-ARBA"/>
</dbReference>
<keyword evidence="3" id="KW-0596">Phosphopantetheine</keyword>
<reference evidence="8 9" key="1">
    <citation type="submission" date="2017-09" db="EMBL/GenBank/DDBJ databases">
        <title>Large-scale bioinformatics analysis of Bacillus genomes uncovers conserved roles of natural products in bacterial physiology.</title>
        <authorList>
            <consortium name="Agbiome Team Llc"/>
            <person name="Bleich R.M."/>
            <person name="Grubbs K.J."/>
            <person name="Santa Maria K.C."/>
            <person name="Allen S.E."/>
            <person name="Farag S."/>
            <person name="Shank E.A."/>
            <person name="Bowers A."/>
        </authorList>
    </citation>
    <scope>NUCLEOTIDE SEQUENCE [LARGE SCALE GENOMIC DNA]</scope>
    <source>
        <strain evidence="8 9">AFS060060</strain>
    </source>
</reference>
<protein>
    <submittedName>
        <fullName evidence="8">Non-ribosomal peptide synthetase</fullName>
    </submittedName>
</protein>
<dbReference type="PROSITE" id="PS50075">
    <property type="entry name" value="CARRIER"/>
    <property type="match status" value="1"/>
</dbReference>
<dbReference type="GO" id="GO:0031177">
    <property type="term" value="F:phosphopantetheine binding"/>
    <property type="evidence" value="ECO:0007669"/>
    <property type="project" value="InterPro"/>
</dbReference>
<evidence type="ECO:0000256" key="6">
    <source>
        <dbReference type="ARBA" id="ARBA00022840"/>
    </source>
</evidence>
<dbReference type="SUPFAM" id="SSF56801">
    <property type="entry name" value="Acetyl-CoA synthetase-like"/>
    <property type="match status" value="2"/>
</dbReference>
<dbReference type="PROSITE" id="PS00455">
    <property type="entry name" value="AMP_BINDING"/>
    <property type="match status" value="1"/>
</dbReference>
<evidence type="ECO:0000256" key="1">
    <source>
        <dbReference type="ARBA" id="ARBA00001957"/>
    </source>
</evidence>
<feature type="domain" description="Carrier" evidence="7">
    <location>
        <begin position="606"/>
        <end position="681"/>
    </location>
</feature>
<evidence type="ECO:0000313" key="8">
    <source>
        <dbReference type="EMBL" id="PFV21809.1"/>
    </source>
</evidence>